<dbReference type="PANTHER" id="PTHR43179:SF12">
    <property type="entry name" value="GALACTOFURANOSYLTRANSFERASE GLFT2"/>
    <property type="match status" value="1"/>
</dbReference>
<evidence type="ECO:0000256" key="1">
    <source>
        <dbReference type="ARBA" id="ARBA00002121"/>
    </source>
</evidence>
<comment type="catalytic activity">
    <reaction evidence="20">
        <text>riboflavin + ATP = FMN + ADP + H(+)</text>
        <dbReference type="Rhea" id="RHEA:14357"/>
        <dbReference type="ChEBI" id="CHEBI:15378"/>
        <dbReference type="ChEBI" id="CHEBI:30616"/>
        <dbReference type="ChEBI" id="CHEBI:57986"/>
        <dbReference type="ChEBI" id="CHEBI:58210"/>
        <dbReference type="ChEBI" id="CHEBI:456216"/>
        <dbReference type="EC" id="2.7.1.26"/>
    </reaction>
</comment>
<evidence type="ECO:0000259" key="22">
    <source>
        <dbReference type="SMART" id="SM00904"/>
    </source>
</evidence>
<dbReference type="InterPro" id="IPR001173">
    <property type="entry name" value="Glyco_trans_2-like"/>
</dbReference>
<sequence>MQTHFRLADLPRFRRAVITIGSFDGVHRGHQQLLTRISRMAERRDGESVVITFDPHPRTVLRPDDNSLRLLTTTREKINFCAEQGIDHLVVIPFDRGFSQQSPTEYIENFLIKNFTPDRIVIGYDHRFGKDRAGGVDLLQYYAPTYGYEVVEIAAQEVDEITVSSTKIRRALQAGQVQKAANLMGRAYELTGTVVRGQQIGRTLDYPTANLQPDHPLKLVPAPGIYAVRAAFEGCIYDGMLYIGDRPVIGDGRGTTIELHLFDYSGDLYGETLTVSFIRYLRGEMALGGMDALRDQLVVDEADARRALEEERLASAVPDHDLPDTAIVILNYNGRDYLERYLSSVADNLTPTSRLIVADNASTDDSVAYLRSNHPAVEVIELTENLGYAAGYNVALQKVRAEVYVLLNSDVRVTPGWLEAVLPKFVDPTVGAVQPKVLAEHEPGCFEYAGASGGYLDFLGYPFCRGRVFGHMERDEGQYDCPAEIFWATGAAFFVRASAFHDLQGFEPEYFAHAEEIDLCWRLKRAGYRILVEPAATVYHVGGGTLAYDTPRKAYLNFRNTLVTSFKNEHTFRLIWWLPVRLLLDGAAALLFLFQGKLEHIYSILRAHLDFYRNLPRWIRRRVRRSQEIEACRVGPARTDAGRVADSIALHYFLLGHKRFSQVVIPQVEVEPRTAPTN</sequence>
<keyword evidence="13 23" id="KW-0548">Nucleotidyltransferase</keyword>
<dbReference type="UniPathway" id="UPA00276">
    <property type="reaction ID" value="UER00406"/>
</dbReference>
<evidence type="ECO:0000256" key="20">
    <source>
        <dbReference type="ARBA" id="ARBA00047880"/>
    </source>
</evidence>
<dbReference type="Pfam" id="PF01687">
    <property type="entry name" value="Flavokinase"/>
    <property type="match status" value="1"/>
</dbReference>
<dbReference type="CDD" id="cd02064">
    <property type="entry name" value="FAD_synthetase_N"/>
    <property type="match status" value="1"/>
</dbReference>
<evidence type="ECO:0000256" key="10">
    <source>
        <dbReference type="ARBA" id="ARBA00022643"/>
    </source>
</evidence>
<evidence type="ECO:0000313" key="24">
    <source>
        <dbReference type="Proteomes" id="UP000308528"/>
    </source>
</evidence>
<evidence type="ECO:0000256" key="16">
    <source>
        <dbReference type="ARBA" id="ARBA00022827"/>
    </source>
</evidence>
<comment type="function">
    <text evidence="1">Catalyzes the phosphorylation of riboflavin to FMN followed by the adenylation of FMN to FAD.</text>
</comment>
<keyword evidence="24" id="KW-1185">Reference proteome</keyword>
<dbReference type="InterPro" id="IPR014729">
    <property type="entry name" value="Rossmann-like_a/b/a_fold"/>
</dbReference>
<evidence type="ECO:0000256" key="14">
    <source>
        <dbReference type="ARBA" id="ARBA00022741"/>
    </source>
</evidence>
<dbReference type="Gene3D" id="3.40.50.620">
    <property type="entry name" value="HUPs"/>
    <property type="match status" value="1"/>
</dbReference>
<evidence type="ECO:0000256" key="15">
    <source>
        <dbReference type="ARBA" id="ARBA00022777"/>
    </source>
</evidence>
<dbReference type="GO" id="GO:0009231">
    <property type="term" value="P:riboflavin biosynthetic process"/>
    <property type="evidence" value="ECO:0007669"/>
    <property type="project" value="InterPro"/>
</dbReference>
<comment type="similarity">
    <text evidence="4">Belongs to the glycosyltransferase 2 family.</text>
</comment>
<evidence type="ECO:0000256" key="13">
    <source>
        <dbReference type="ARBA" id="ARBA00022695"/>
    </source>
</evidence>
<keyword evidence="11" id="KW-0328">Glycosyltransferase</keyword>
<evidence type="ECO:0000256" key="7">
    <source>
        <dbReference type="ARBA" id="ARBA00012393"/>
    </source>
</evidence>
<dbReference type="FunFam" id="3.40.50.620:FF:000021">
    <property type="entry name" value="Riboflavin biosynthesis protein"/>
    <property type="match status" value="1"/>
</dbReference>
<dbReference type="CDD" id="cd04186">
    <property type="entry name" value="GT_2_like_c"/>
    <property type="match status" value="1"/>
</dbReference>
<dbReference type="NCBIfam" id="TIGR00125">
    <property type="entry name" value="cyt_tran_rel"/>
    <property type="match status" value="1"/>
</dbReference>
<keyword evidence="16" id="KW-0274">FAD</keyword>
<keyword evidence="18" id="KW-0511">Multifunctional enzyme</keyword>
<evidence type="ECO:0000313" key="23">
    <source>
        <dbReference type="EMBL" id="THH41332.1"/>
    </source>
</evidence>
<gene>
    <name evidence="23" type="ORF">E4021_01670</name>
</gene>
<evidence type="ECO:0000256" key="12">
    <source>
        <dbReference type="ARBA" id="ARBA00022679"/>
    </source>
</evidence>
<dbReference type="InterPro" id="IPR029044">
    <property type="entry name" value="Nucleotide-diphossugar_trans"/>
</dbReference>
<dbReference type="InterPro" id="IPR023465">
    <property type="entry name" value="Riboflavin_kinase_dom_sf"/>
</dbReference>
<dbReference type="EC" id="2.7.1.26" evidence="6"/>
<feature type="domain" description="Riboflavin kinase" evidence="22">
    <location>
        <begin position="183"/>
        <end position="309"/>
    </location>
</feature>
<organism evidence="23 24">
    <name type="scientific">Neolewinella litorea</name>
    <dbReference type="NCBI Taxonomy" id="2562452"/>
    <lineage>
        <taxon>Bacteria</taxon>
        <taxon>Pseudomonadati</taxon>
        <taxon>Bacteroidota</taxon>
        <taxon>Saprospiria</taxon>
        <taxon>Saprospirales</taxon>
        <taxon>Lewinellaceae</taxon>
        <taxon>Neolewinella</taxon>
    </lineage>
</organism>
<proteinExistence type="inferred from homology"/>
<comment type="catalytic activity">
    <reaction evidence="21">
        <text>FMN + ATP + H(+) = FAD + diphosphate</text>
        <dbReference type="Rhea" id="RHEA:17237"/>
        <dbReference type="ChEBI" id="CHEBI:15378"/>
        <dbReference type="ChEBI" id="CHEBI:30616"/>
        <dbReference type="ChEBI" id="CHEBI:33019"/>
        <dbReference type="ChEBI" id="CHEBI:57692"/>
        <dbReference type="ChEBI" id="CHEBI:58210"/>
        <dbReference type="EC" id="2.7.7.2"/>
    </reaction>
</comment>
<dbReference type="GO" id="GO:0006747">
    <property type="term" value="P:FAD biosynthetic process"/>
    <property type="evidence" value="ECO:0007669"/>
    <property type="project" value="UniProtKB-UniPathway"/>
</dbReference>
<dbReference type="InterPro" id="IPR004821">
    <property type="entry name" value="Cyt_trans-like"/>
</dbReference>
<dbReference type="AlphaFoldDB" id="A0A4S4NNB3"/>
<reference evidence="23 24" key="1">
    <citation type="submission" date="2019-04" db="EMBL/GenBank/DDBJ databases">
        <title>Lewinella litorea sp. nov., isolated from a marine sand.</title>
        <authorList>
            <person name="Yoon J.-H."/>
        </authorList>
    </citation>
    <scope>NUCLEOTIDE SEQUENCE [LARGE SCALE GENOMIC DNA]</scope>
    <source>
        <strain evidence="23 24">HSMS-39</strain>
    </source>
</reference>
<evidence type="ECO:0000256" key="8">
    <source>
        <dbReference type="ARBA" id="ARBA00018483"/>
    </source>
</evidence>
<evidence type="ECO:0000256" key="18">
    <source>
        <dbReference type="ARBA" id="ARBA00023268"/>
    </source>
</evidence>
<evidence type="ECO:0000256" key="9">
    <source>
        <dbReference type="ARBA" id="ARBA00022630"/>
    </source>
</evidence>
<dbReference type="NCBIfam" id="TIGR00083">
    <property type="entry name" value="ribF"/>
    <property type="match status" value="1"/>
</dbReference>
<comment type="pathway">
    <text evidence="2">Cofactor biosynthesis; FAD biosynthesis; FAD from FMN: step 1/1.</text>
</comment>
<dbReference type="SUPFAM" id="SSF53448">
    <property type="entry name" value="Nucleotide-diphospho-sugar transferases"/>
    <property type="match status" value="1"/>
</dbReference>
<evidence type="ECO:0000256" key="2">
    <source>
        <dbReference type="ARBA" id="ARBA00004726"/>
    </source>
</evidence>
<evidence type="ECO:0000256" key="6">
    <source>
        <dbReference type="ARBA" id="ARBA00012105"/>
    </source>
</evidence>
<dbReference type="InterPro" id="IPR002606">
    <property type="entry name" value="Riboflavin_kinase_bac"/>
</dbReference>
<dbReference type="Gene3D" id="3.90.550.10">
    <property type="entry name" value="Spore Coat Polysaccharide Biosynthesis Protein SpsA, Chain A"/>
    <property type="match status" value="1"/>
</dbReference>
<evidence type="ECO:0000256" key="21">
    <source>
        <dbReference type="ARBA" id="ARBA00049494"/>
    </source>
</evidence>
<dbReference type="GO" id="GO:0005524">
    <property type="term" value="F:ATP binding"/>
    <property type="evidence" value="ECO:0007669"/>
    <property type="project" value="UniProtKB-KW"/>
</dbReference>
<evidence type="ECO:0000256" key="11">
    <source>
        <dbReference type="ARBA" id="ARBA00022676"/>
    </source>
</evidence>
<dbReference type="OrthoDB" id="9771846at2"/>
<protein>
    <recommendedName>
        <fullName evidence="8">Bifunctional riboflavin kinase/FMN adenylyltransferase</fullName>
        <ecNumber evidence="6">2.7.1.26</ecNumber>
        <ecNumber evidence="7">2.7.7.2</ecNumber>
    </recommendedName>
    <alternativeName>
        <fullName evidence="19">Riboflavin biosynthesis protein RibF</fullName>
    </alternativeName>
</protein>
<dbReference type="GO" id="GO:0003919">
    <property type="term" value="F:FMN adenylyltransferase activity"/>
    <property type="evidence" value="ECO:0007669"/>
    <property type="project" value="UniProtKB-EC"/>
</dbReference>
<keyword evidence="10" id="KW-0288">FMN</keyword>
<dbReference type="SUPFAM" id="SSF52374">
    <property type="entry name" value="Nucleotidylyl transferase"/>
    <property type="match status" value="1"/>
</dbReference>
<dbReference type="GO" id="GO:0008531">
    <property type="term" value="F:riboflavin kinase activity"/>
    <property type="evidence" value="ECO:0007669"/>
    <property type="project" value="UniProtKB-EC"/>
</dbReference>
<comment type="similarity">
    <text evidence="5">Belongs to the RibF family.</text>
</comment>
<evidence type="ECO:0000256" key="5">
    <source>
        <dbReference type="ARBA" id="ARBA00010214"/>
    </source>
</evidence>
<dbReference type="Proteomes" id="UP000308528">
    <property type="component" value="Unassembled WGS sequence"/>
</dbReference>
<keyword evidence="15 23" id="KW-0418">Kinase</keyword>
<evidence type="ECO:0000256" key="4">
    <source>
        <dbReference type="ARBA" id="ARBA00006739"/>
    </source>
</evidence>
<dbReference type="Pfam" id="PF00535">
    <property type="entry name" value="Glycos_transf_2"/>
    <property type="match status" value="1"/>
</dbReference>
<dbReference type="EC" id="2.7.7.2" evidence="7"/>
<name>A0A4S4NNB3_9BACT</name>
<dbReference type="NCBIfam" id="NF004160">
    <property type="entry name" value="PRK05627.1-3"/>
    <property type="match status" value="1"/>
</dbReference>
<accession>A0A4S4NNB3</accession>
<keyword evidence="12 23" id="KW-0808">Transferase</keyword>
<dbReference type="RefSeq" id="WP_136456158.1">
    <property type="nucleotide sequence ID" value="NZ_SRSF01000001.1"/>
</dbReference>
<dbReference type="GO" id="GO:0016757">
    <property type="term" value="F:glycosyltransferase activity"/>
    <property type="evidence" value="ECO:0007669"/>
    <property type="project" value="UniProtKB-KW"/>
</dbReference>
<dbReference type="Pfam" id="PF06574">
    <property type="entry name" value="FAD_syn"/>
    <property type="match status" value="1"/>
</dbReference>
<dbReference type="InterPro" id="IPR015865">
    <property type="entry name" value="Riboflavin_kinase_bac/euk"/>
</dbReference>
<comment type="pathway">
    <text evidence="3">Cofactor biosynthesis; FMN biosynthesis; FMN from riboflavin (ATP route): step 1/1.</text>
</comment>
<dbReference type="SUPFAM" id="SSF82114">
    <property type="entry name" value="Riboflavin kinase-like"/>
    <property type="match status" value="1"/>
</dbReference>
<dbReference type="UniPathway" id="UPA00277">
    <property type="reaction ID" value="UER00407"/>
</dbReference>
<evidence type="ECO:0000256" key="19">
    <source>
        <dbReference type="ARBA" id="ARBA00032176"/>
    </source>
</evidence>
<keyword evidence="9" id="KW-0285">Flavoprotein</keyword>
<keyword evidence="17" id="KW-0067">ATP-binding</keyword>
<dbReference type="EMBL" id="SRSF01000001">
    <property type="protein sequence ID" value="THH41332.1"/>
    <property type="molecule type" value="Genomic_DNA"/>
</dbReference>
<dbReference type="SMART" id="SM00904">
    <property type="entry name" value="Flavokinase"/>
    <property type="match status" value="1"/>
</dbReference>
<comment type="caution">
    <text evidence="23">The sequence shown here is derived from an EMBL/GenBank/DDBJ whole genome shotgun (WGS) entry which is preliminary data.</text>
</comment>
<dbReference type="PANTHER" id="PTHR43179">
    <property type="entry name" value="RHAMNOSYLTRANSFERASE WBBL"/>
    <property type="match status" value="1"/>
</dbReference>
<dbReference type="InterPro" id="IPR015864">
    <property type="entry name" value="FAD_synthase"/>
</dbReference>
<dbReference type="NCBIfam" id="NF004162">
    <property type="entry name" value="PRK05627.1-5"/>
    <property type="match status" value="1"/>
</dbReference>
<evidence type="ECO:0000256" key="3">
    <source>
        <dbReference type="ARBA" id="ARBA00005201"/>
    </source>
</evidence>
<dbReference type="Gene3D" id="2.40.30.30">
    <property type="entry name" value="Riboflavin kinase-like"/>
    <property type="match status" value="1"/>
</dbReference>
<dbReference type="GO" id="GO:0009398">
    <property type="term" value="P:FMN biosynthetic process"/>
    <property type="evidence" value="ECO:0007669"/>
    <property type="project" value="UniProtKB-UniPathway"/>
</dbReference>
<keyword evidence="14" id="KW-0547">Nucleotide-binding</keyword>
<evidence type="ECO:0000256" key="17">
    <source>
        <dbReference type="ARBA" id="ARBA00022840"/>
    </source>
</evidence>